<organism evidence="19 20">
    <name type="scientific">Morella rubra</name>
    <name type="common">Chinese bayberry</name>
    <dbReference type="NCBI Taxonomy" id="262757"/>
    <lineage>
        <taxon>Eukaryota</taxon>
        <taxon>Viridiplantae</taxon>
        <taxon>Streptophyta</taxon>
        <taxon>Embryophyta</taxon>
        <taxon>Tracheophyta</taxon>
        <taxon>Spermatophyta</taxon>
        <taxon>Magnoliopsida</taxon>
        <taxon>eudicotyledons</taxon>
        <taxon>Gunneridae</taxon>
        <taxon>Pentapetalae</taxon>
        <taxon>rosids</taxon>
        <taxon>fabids</taxon>
        <taxon>Fagales</taxon>
        <taxon>Myricaceae</taxon>
        <taxon>Morella</taxon>
    </lineage>
</organism>
<keyword evidence="11" id="KW-0999">Mitochondrion inner membrane</keyword>
<dbReference type="UniPathway" id="UPA00557">
    <property type="reaction ID" value="UER00614"/>
</dbReference>
<evidence type="ECO:0000256" key="13">
    <source>
        <dbReference type="ARBA" id="ARBA00023098"/>
    </source>
</evidence>
<evidence type="ECO:0000256" key="14">
    <source>
        <dbReference type="ARBA" id="ARBA00023128"/>
    </source>
</evidence>
<evidence type="ECO:0000256" key="5">
    <source>
        <dbReference type="ARBA" id="ARBA00005458"/>
    </source>
</evidence>
<comment type="subcellular location">
    <subcellularLocation>
        <location evidence="2">Mitochondrion inner membrane</location>
        <topology evidence="2">Peripheral membrane protein</topology>
        <orientation evidence="2">Matrix side</orientation>
    </subcellularLocation>
</comment>
<reference evidence="19 20" key="1">
    <citation type="journal article" date="2019" name="Plant Biotechnol. J.">
        <title>The red bayberry genome and genetic basis of sex determination.</title>
        <authorList>
            <person name="Jia H.M."/>
            <person name="Jia H.J."/>
            <person name="Cai Q.L."/>
            <person name="Wang Y."/>
            <person name="Zhao H.B."/>
            <person name="Yang W.F."/>
            <person name="Wang G.Y."/>
            <person name="Li Y.H."/>
            <person name="Zhan D.L."/>
            <person name="Shen Y.T."/>
            <person name="Niu Q.F."/>
            <person name="Chang L."/>
            <person name="Qiu J."/>
            <person name="Zhao L."/>
            <person name="Xie H.B."/>
            <person name="Fu W.Y."/>
            <person name="Jin J."/>
            <person name="Li X.W."/>
            <person name="Jiao Y."/>
            <person name="Zhou C.C."/>
            <person name="Tu T."/>
            <person name="Chai C.Y."/>
            <person name="Gao J.L."/>
            <person name="Fan L.J."/>
            <person name="van de Weg E."/>
            <person name="Wang J.Y."/>
            <person name="Gao Z.S."/>
        </authorList>
    </citation>
    <scope>NUCLEOTIDE SEQUENCE [LARGE SCALE GENOMIC DNA]</scope>
    <source>
        <tissue evidence="19">Leaves</tissue>
    </source>
</reference>
<evidence type="ECO:0000256" key="3">
    <source>
        <dbReference type="ARBA" id="ARBA00005119"/>
    </source>
</evidence>
<evidence type="ECO:0000256" key="17">
    <source>
        <dbReference type="ARBA" id="ARBA00023264"/>
    </source>
</evidence>
<dbReference type="PANTHER" id="PTHR13619">
    <property type="entry name" value="PHOSPHATIDATE CYTIDYLYLTRANSFERASE, MITOCHONDRIAL"/>
    <property type="match status" value="1"/>
</dbReference>
<comment type="pathway">
    <text evidence="4">Lipid metabolism.</text>
</comment>
<keyword evidence="20" id="KW-1185">Reference proteome</keyword>
<evidence type="ECO:0000256" key="16">
    <source>
        <dbReference type="ARBA" id="ARBA00023209"/>
    </source>
</evidence>
<comment type="cofactor">
    <cofactor evidence="1">
        <name>Mg(2+)</name>
        <dbReference type="ChEBI" id="CHEBI:18420"/>
    </cofactor>
</comment>
<dbReference type="GO" id="GO:0004605">
    <property type="term" value="F:phosphatidate cytidylyltransferase activity"/>
    <property type="evidence" value="ECO:0007669"/>
    <property type="project" value="UniProtKB-EC"/>
</dbReference>
<evidence type="ECO:0000256" key="2">
    <source>
        <dbReference type="ARBA" id="ARBA00004443"/>
    </source>
</evidence>
<keyword evidence="16" id="KW-0594">Phospholipid biosynthesis</keyword>
<comment type="pathway">
    <text evidence="3">Phospholipid metabolism; CDP-diacylglycerol biosynthesis; CDP-diacylglycerol from sn-glycerol 3-phosphate: step 3/3.</text>
</comment>
<name>A0A6A1W8C0_9ROSI</name>
<dbReference type="PIRSF" id="PIRSF028840">
    <property type="entry name" value="Mmp37"/>
    <property type="match status" value="1"/>
</dbReference>
<dbReference type="GO" id="GO:0016024">
    <property type="term" value="P:CDP-diacylglycerol biosynthetic process"/>
    <property type="evidence" value="ECO:0007669"/>
    <property type="project" value="UniProtKB-UniPathway"/>
</dbReference>
<dbReference type="OrthoDB" id="341477at2759"/>
<sequence length="349" mass="38970">MEPIVFVGFVTVRVFVWVSVGGGNKLLFGVAGVVMDKADFQSFLKVLPPVEFCCVYGSALHPNNVDKSTVVDYILGVSNPEQWHSQNLKMNKNHYASWLAHLGGAKLITEIADEIGVGVHFNPFVSWNNKDIINWERFYLSGRLQKPVCILVDNLDIEKVNSANLRAAISASLLLLPPKFTEEDLYAKICGLSYTGNLRMLFAEDRNKVKKIVQGQFGLFQSRYKPFLEEYESKELLRLTSSGTHQTHISQDCSLSLARSLVNSLPPNIRSQMGMKLGEKKRLSEFGRIIHEVSIGSREEAANCMRKVLQRKVMVSSARQAVSGVVTVGGVKAAKYLANKMCKAWKSLR</sequence>
<proteinExistence type="inferred from homology"/>
<dbReference type="GO" id="GO:0032049">
    <property type="term" value="P:cardiolipin biosynthetic process"/>
    <property type="evidence" value="ECO:0007669"/>
    <property type="project" value="InterPro"/>
</dbReference>
<keyword evidence="9" id="KW-0808">Transferase</keyword>
<keyword evidence="8" id="KW-0444">Lipid biosynthesis</keyword>
<gene>
    <name evidence="19" type="ORF">CJ030_MR2G027153</name>
</gene>
<dbReference type="GO" id="GO:0005743">
    <property type="term" value="C:mitochondrial inner membrane"/>
    <property type="evidence" value="ECO:0007669"/>
    <property type="project" value="UniProtKB-SubCell"/>
</dbReference>
<dbReference type="AlphaFoldDB" id="A0A6A1W8C0"/>
<keyword evidence="12" id="KW-0460">Magnesium</keyword>
<evidence type="ECO:0000256" key="15">
    <source>
        <dbReference type="ARBA" id="ARBA00023136"/>
    </source>
</evidence>
<comment type="similarity">
    <text evidence="5">Belongs to the TAM41 family.</text>
</comment>
<dbReference type="EMBL" id="RXIC02000020">
    <property type="protein sequence ID" value="KAB1221514.1"/>
    <property type="molecule type" value="Genomic_DNA"/>
</dbReference>
<evidence type="ECO:0000256" key="6">
    <source>
        <dbReference type="ARBA" id="ARBA00012487"/>
    </source>
</evidence>
<dbReference type="PANTHER" id="PTHR13619:SF0">
    <property type="entry name" value="PHOSPHATIDATE CYTIDYLYLTRANSFERASE, MITOCHONDRIAL"/>
    <property type="match status" value="1"/>
</dbReference>
<evidence type="ECO:0000256" key="9">
    <source>
        <dbReference type="ARBA" id="ARBA00022679"/>
    </source>
</evidence>
<evidence type="ECO:0000256" key="4">
    <source>
        <dbReference type="ARBA" id="ARBA00005189"/>
    </source>
</evidence>
<evidence type="ECO:0000256" key="11">
    <source>
        <dbReference type="ARBA" id="ARBA00022792"/>
    </source>
</evidence>
<keyword evidence="15" id="KW-0472">Membrane</keyword>
<keyword evidence="14" id="KW-0496">Mitochondrion</keyword>
<dbReference type="Pfam" id="PF09139">
    <property type="entry name" value="Tam41_Mmp37"/>
    <property type="match status" value="1"/>
</dbReference>
<evidence type="ECO:0000256" key="1">
    <source>
        <dbReference type="ARBA" id="ARBA00001946"/>
    </source>
</evidence>
<accession>A0A6A1W8C0</accession>
<dbReference type="EC" id="2.7.7.41" evidence="6"/>
<evidence type="ECO:0000256" key="18">
    <source>
        <dbReference type="ARBA" id="ARBA00029893"/>
    </source>
</evidence>
<evidence type="ECO:0000313" key="20">
    <source>
        <dbReference type="Proteomes" id="UP000516437"/>
    </source>
</evidence>
<protein>
    <recommendedName>
        <fullName evidence="7">Phosphatidate cytidylyltransferase, mitochondrial</fullName>
        <ecNumber evidence="6">2.7.7.41</ecNumber>
    </recommendedName>
    <alternativeName>
        <fullName evidence="18">CDP-diacylglycerol synthase</fullName>
    </alternativeName>
</protein>
<keyword evidence="10" id="KW-0548">Nucleotidyltransferase</keyword>
<dbReference type="InterPro" id="IPR015222">
    <property type="entry name" value="Tam41"/>
</dbReference>
<dbReference type="Proteomes" id="UP000516437">
    <property type="component" value="Chromosome 2"/>
</dbReference>
<evidence type="ECO:0000256" key="10">
    <source>
        <dbReference type="ARBA" id="ARBA00022695"/>
    </source>
</evidence>
<keyword evidence="13" id="KW-0443">Lipid metabolism</keyword>
<evidence type="ECO:0000256" key="8">
    <source>
        <dbReference type="ARBA" id="ARBA00022516"/>
    </source>
</evidence>
<keyword evidence="17" id="KW-1208">Phospholipid metabolism</keyword>
<comment type="caution">
    <text evidence="19">The sequence shown here is derived from an EMBL/GenBank/DDBJ whole genome shotgun (WGS) entry which is preliminary data.</text>
</comment>
<evidence type="ECO:0000256" key="12">
    <source>
        <dbReference type="ARBA" id="ARBA00022842"/>
    </source>
</evidence>
<evidence type="ECO:0000313" key="19">
    <source>
        <dbReference type="EMBL" id="KAB1221514.1"/>
    </source>
</evidence>
<evidence type="ECO:0000256" key="7">
    <source>
        <dbReference type="ARBA" id="ARBA00018337"/>
    </source>
</evidence>